<dbReference type="AlphaFoldDB" id="A0A0D7AQ47"/>
<keyword evidence="3" id="KW-1185">Reference proteome</keyword>
<dbReference type="InterPro" id="IPR036910">
    <property type="entry name" value="HMG_box_dom_sf"/>
</dbReference>
<feature type="region of interest" description="Disordered" evidence="1">
    <location>
        <begin position="160"/>
        <end position="183"/>
    </location>
</feature>
<feature type="compositionally biased region" description="Polar residues" evidence="1">
    <location>
        <begin position="172"/>
        <end position="183"/>
    </location>
</feature>
<name>A0A0D7AQ47_9AGAR</name>
<dbReference type="Gene3D" id="1.10.30.10">
    <property type="entry name" value="High mobility group box domain"/>
    <property type="match status" value="1"/>
</dbReference>
<evidence type="ECO:0000313" key="2">
    <source>
        <dbReference type="EMBL" id="KIY53441.1"/>
    </source>
</evidence>
<feature type="region of interest" description="Disordered" evidence="1">
    <location>
        <begin position="262"/>
        <end position="294"/>
    </location>
</feature>
<accession>A0A0D7AQ47</accession>
<dbReference type="EMBL" id="KN881617">
    <property type="protein sequence ID" value="KIY53441.1"/>
    <property type="molecule type" value="Genomic_DNA"/>
</dbReference>
<organism evidence="2 3">
    <name type="scientific">Fistulina hepatica ATCC 64428</name>
    <dbReference type="NCBI Taxonomy" id="1128425"/>
    <lineage>
        <taxon>Eukaryota</taxon>
        <taxon>Fungi</taxon>
        <taxon>Dikarya</taxon>
        <taxon>Basidiomycota</taxon>
        <taxon>Agaricomycotina</taxon>
        <taxon>Agaricomycetes</taxon>
        <taxon>Agaricomycetidae</taxon>
        <taxon>Agaricales</taxon>
        <taxon>Fistulinaceae</taxon>
        <taxon>Fistulina</taxon>
    </lineage>
</organism>
<proteinExistence type="predicted"/>
<evidence type="ECO:0000313" key="3">
    <source>
        <dbReference type="Proteomes" id="UP000054144"/>
    </source>
</evidence>
<dbReference type="SUPFAM" id="SSF47095">
    <property type="entry name" value="HMG-box"/>
    <property type="match status" value="1"/>
</dbReference>
<evidence type="ECO:0000256" key="1">
    <source>
        <dbReference type="SAM" id="MobiDB-lite"/>
    </source>
</evidence>
<sequence>MSDSFSGDATTPHVNNQSLVNAVKQKFHKGNKHTKLLNRRTDVRRPPNRWILFRTTVVNPALDIGKEKRGDVPTTAYDLELRQLLHLKMVGLRHALDELLTSKNIALPREKLDKNRQNELSPLVSAIWKAMSQAEKGPWDRAAMQINEWHKATYPDFDYTGKGKAKDGKGVQQASSKRSRSTLSGKATLVGLKSTSVAARKTYAKPGRVRATRVAPAYLAFMTVPATTTSAPASPSSLGYPSSSTITLSPSAGSTASYLTPNLSPCGSSRTSPSSDAPYTPVSDGNGTVNANRPPWFGSDAVKVQDTSLKRELSTLIQVEVGSGSPVEPFVPDVRGERAVISGIQTNPASTQLAEPFASKCMFPSFTQSAGPVDTQFTSSASTSFAESTYYPFNASAACSSTATPSALDMAASTNVHDGYPLNVETAVPSETGYPASTQPVFFSGMAASSSATTWYPNAPATNVVAYPIPPQTAYPTFAQDAYHNGQVAYSDLAQTVYPGLADPAVYKSSVGPAAHAGLDWAPESPTTVALPVVQGGADGLADGNTSSSVAFADAPVALSTSSFLQQPGADTMDSSCSAGFTGFGNGLAGTGIGSGMSFVGSYLGNDGQTENDVMDFFNWLEFFDGVDGSSSGNGF</sequence>
<reference evidence="2 3" key="1">
    <citation type="journal article" date="2015" name="Fungal Genet. Biol.">
        <title>Evolution of novel wood decay mechanisms in Agaricales revealed by the genome sequences of Fistulina hepatica and Cylindrobasidium torrendii.</title>
        <authorList>
            <person name="Floudas D."/>
            <person name="Held B.W."/>
            <person name="Riley R."/>
            <person name="Nagy L.G."/>
            <person name="Koehler G."/>
            <person name="Ransdell A.S."/>
            <person name="Younus H."/>
            <person name="Chow J."/>
            <person name="Chiniquy J."/>
            <person name="Lipzen A."/>
            <person name="Tritt A."/>
            <person name="Sun H."/>
            <person name="Haridas S."/>
            <person name="LaButti K."/>
            <person name="Ohm R.A."/>
            <person name="Kues U."/>
            <person name="Blanchette R.A."/>
            <person name="Grigoriev I.V."/>
            <person name="Minto R.E."/>
            <person name="Hibbett D.S."/>
        </authorList>
    </citation>
    <scope>NUCLEOTIDE SEQUENCE [LARGE SCALE GENOMIC DNA]</scope>
    <source>
        <strain evidence="2 3">ATCC 64428</strain>
    </source>
</reference>
<feature type="compositionally biased region" description="Basic and acidic residues" evidence="1">
    <location>
        <begin position="160"/>
        <end position="169"/>
    </location>
</feature>
<gene>
    <name evidence="2" type="ORF">FISHEDRAFT_68916</name>
</gene>
<dbReference type="OrthoDB" id="6247875at2759"/>
<feature type="compositionally biased region" description="Low complexity" evidence="1">
    <location>
        <begin position="264"/>
        <end position="275"/>
    </location>
</feature>
<evidence type="ECO:0008006" key="4">
    <source>
        <dbReference type="Google" id="ProtNLM"/>
    </source>
</evidence>
<protein>
    <recommendedName>
        <fullName evidence="4">HMG box domain-containing protein</fullName>
    </recommendedName>
</protein>
<dbReference type="Proteomes" id="UP000054144">
    <property type="component" value="Unassembled WGS sequence"/>
</dbReference>